<name>A0ABS8DIU4_9FIRM</name>
<gene>
    <name evidence="1" type="ORF">LIZ65_13805</name>
</gene>
<accession>A0ABS8DIU4</accession>
<keyword evidence="2" id="KW-1185">Reference proteome</keyword>
<evidence type="ECO:0000313" key="2">
    <source>
        <dbReference type="Proteomes" id="UP001299546"/>
    </source>
</evidence>
<dbReference type="Pfam" id="PF13692">
    <property type="entry name" value="Glyco_trans_1_4"/>
    <property type="match status" value="1"/>
</dbReference>
<organism evidence="1 2">
    <name type="scientific">Bariatricus massiliensis</name>
    <dbReference type="NCBI Taxonomy" id="1745713"/>
    <lineage>
        <taxon>Bacteria</taxon>
        <taxon>Bacillati</taxon>
        <taxon>Bacillota</taxon>
        <taxon>Clostridia</taxon>
        <taxon>Lachnospirales</taxon>
        <taxon>Lachnospiraceae</taxon>
        <taxon>Bariatricus</taxon>
    </lineage>
</organism>
<dbReference type="SUPFAM" id="SSF53756">
    <property type="entry name" value="UDP-Glycosyltransferase/glycogen phosphorylase"/>
    <property type="match status" value="1"/>
</dbReference>
<dbReference type="GO" id="GO:0016757">
    <property type="term" value="F:glycosyltransferase activity"/>
    <property type="evidence" value="ECO:0007669"/>
    <property type="project" value="UniProtKB-KW"/>
</dbReference>
<evidence type="ECO:0000313" key="1">
    <source>
        <dbReference type="EMBL" id="MCB7388358.1"/>
    </source>
</evidence>
<dbReference type="EMBL" id="JAJCIS010000010">
    <property type="protein sequence ID" value="MCB7388358.1"/>
    <property type="molecule type" value="Genomic_DNA"/>
</dbReference>
<dbReference type="Proteomes" id="UP001299546">
    <property type="component" value="Unassembled WGS sequence"/>
</dbReference>
<dbReference type="EC" id="2.4.-.-" evidence="1"/>
<comment type="caution">
    <text evidence="1">The sequence shown here is derived from an EMBL/GenBank/DDBJ whole genome shotgun (WGS) entry which is preliminary data.</text>
</comment>
<proteinExistence type="predicted"/>
<reference evidence="1 2" key="1">
    <citation type="submission" date="2021-10" db="EMBL/GenBank/DDBJ databases">
        <title>Collection of gut derived symbiotic bacterial strains cultured from healthy donors.</title>
        <authorList>
            <person name="Lin H."/>
            <person name="Littmann E."/>
            <person name="Kohout C."/>
            <person name="Pamer E.G."/>
        </authorList>
    </citation>
    <scope>NUCLEOTIDE SEQUENCE [LARGE SCALE GENOMIC DNA]</scope>
    <source>
        <strain evidence="1 2">DFI.1.165</strain>
    </source>
</reference>
<dbReference type="Gene3D" id="3.40.50.2000">
    <property type="entry name" value="Glycogen Phosphorylase B"/>
    <property type="match status" value="1"/>
</dbReference>
<keyword evidence="1" id="KW-0808">Transferase</keyword>
<keyword evidence="1" id="KW-0328">Glycosyltransferase</keyword>
<sequence>MNKRCIFHVPNYIDPQGKSGSQVRPMKIKKAFENIGFQVDFVMGESKARKAAIKKIKHNINNGVRYDFLYSESSTMPTLLTDKNHLPLHPFLDFDFFKFCKKRGIKIGLFYRDMYWKFGEYKQAVPVHQRTITVPMYKYDLKMYNKLLDILYIPSSGVRSYLPECYTPNVVCLPPGAVLNQHILEKRRTYFETRQKGSIKIFYVGGVNGVYDLSLTLKVLKQKPFVNMTICCREKEWEEYKSYYAPYLTERIQIIHKSGEDLQPYYLQADICSCFFEATEYRSMAMPIKLFEYVSYTTPIIATKNTEAGRIMEEHQIGWSLKYEENEFSDFLDKLYENQDVLKEKHLKVVSYLYENTWECRAKKVAVELGG</sequence>
<dbReference type="RefSeq" id="WP_066731340.1">
    <property type="nucleotide sequence ID" value="NZ_JAJCIQ010000010.1"/>
</dbReference>
<protein>
    <submittedName>
        <fullName evidence="1">Glycosyltransferase</fullName>
        <ecNumber evidence="1">2.4.-.-</ecNumber>
    </submittedName>
</protein>